<proteinExistence type="predicted"/>
<dbReference type="Gene3D" id="1.20.1280.50">
    <property type="match status" value="1"/>
</dbReference>
<name>A0A8H5LXE1_9AGAR</name>
<evidence type="ECO:0000259" key="2">
    <source>
        <dbReference type="Pfam" id="PF12937"/>
    </source>
</evidence>
<reference evidence="3 4" key="1">
    <citation type="journal article" date="2020" name="ISME J.">
        <title>Uncovering the hidden diversity of litter-decomposition mechanisms in mushroom-forming fungi.</title>
        <authorList>
            <person name="Floudas D."/>
            <person name="Bentzer J."/>
            <person name="Ahren D."/>
            <person name="Johansson T."/>
            <person name="Persson P."/>
            <person name="Tunlid A."/>
        </authorList>
    </citation>
    <scope>NUCLEOTIDE SEQUENCE [LARGE SCALE GENOMIC DNA]</scope>
    <source>
        <strain evidence="3 4">CBS 291.85</strain>
    </source>
</reference>
<dbReference type="EMBL" id="JAACJM010000004">
    <property type="protein sequence ID" value="KAF5372864.1"/>
    <property type="molecule type" value="Genomic_DNA"/>
</dbReference>
<dbReference type="InterPro" id="IPR001810">
    <property type="entry name" value="F-box_dom"/>
</dbReference>
<keyword evidence="1" id="KW-0175">Coiled coil</keyword>
<protein>
    <recommendedName>
        <fullName evidence="2">F-box domain-containing protein</fullName>
    </recommendedName>
</protein>
<dbReference type="Proteomes" id="UP000559256">
    <property type="component" value="Unassembled WGS sequence"/>
</dbReference>
<accession>A0A8H5LXE1</accession>
<evidence type="ECO:0000313" key="4">
    <source>
        <dbReference type="Proteomes" id="UP000559256"/>
    </source>
</evidence>
<comment type="caution">
    <text evidence="3">The sequence shown here is derived from an EMBL/GenBank/DDBJ whole genome shotgun (WGS) entry which is preliminary data.</text>
</comment>
<dbReference type="Pfam" id="PF12937">
    <property type="entry name" value="F-box-like"/>
    <property type="match status" value="1"/>
</dbReference>
<dbReference type="InterPro" id="IPR032675">
    <property type="entry name" value="LRR_dom_sf"/>
</dbReference>
<dbReference type="AlphaFoldDB" id="A0A8H5LXE1"/>
<feature type="domain" description="F-box" evidence="2">
    <location>
        <begin position="84"/>
        <end position="132"/>
    </location>
</feature>
<dbReference type="SUPFAM" id="SSF52058">
    <property type="entry name" value="L domain-like"/>
    <property type="match status" value="1"/>
</dbReference>
<evidence type="ECO:0000256" key="1">
    <source>
        <dbReference type="SAM" id="Coils"/>
    </source>
</evidence>
<evidence type="ECO:0000313" key="3">
    <source>
        <dbReference type="EMBL" id="KAF5372864.1"/>
    </source>
</evidence>
<dbReference type="Gene3D" id="3.80.10.10">
    <property type="entry name" value="Ribonuclease Inhibitor"/>
    <property type="match status" value="1"/>
</dbReference>
<dbReference type="SUPFAM" id="SSF81383">
    <property type="entry name" value="F-box domain"/>
    <property type="match status" value="1"/>
</dbReference>
<gene>
    <name evidence="3" type="ORF">D9758_001578</name>
</gene>
<feature type="coiled-coil region" evidence="1">
    <location>
        <begin position="35"/>
        <end position="76"/>
    </location>
</feature>
<organism evidence="3 4">
    <name type="scientific">Tetrapyrgos nigripes</name>
    <dbReference type="NCBI Taxonomy" id="182062"/>
    <lineage>
        <taxon>Eukaryota</taxon>
        <taxon>Fungi</taxon>
        <taxon>Dikarya</taxon>
        <taxon>Basidiomycota</taxon>
        <taxon>Agaricomycotina</taxon>
        <taxon>Agaricomycetes</taxon>
        <taxon>Agaricomycetidae</taxon>
        <taxon>Agaricales</taxon>
        <taxon>Marasmiineae</taxon>
        <taxon>Marasmiaceae</taxon>
        <taxon>Tetrapyrgos</taxon>
    </lineage>
</organism>
<sequence>MQRYLAMDSLCTSNPSLTTTDAVQEKDIYHIRQICSEYTQDLDRMNAQIERLKASLDAITQKRDSLQEKVASLKSITSPLRGFPTEILQHIFLHSLPPFSTLDRVQSPINVAQTCSRWRSVAIGTPELWTAFHIFVPEVAYSFDPHTSKCNTLREGLECFLSRSGCCPLSISVYSVDANRWRSDYVLQVTRIVEMLILHHRRWKYLNLRVPRGSLFPVQRLRGEDFPCLETVILHGSPGFSDDIISSTFFDNALRLGQMDRPFYDVRHDSSLAHLTHLVINRILGISHLLVVLEKCVHLVDLSVNPRFDSSHIPLSMITLPKLQKLVVRCVLYNHPDEFLDHLTLPKLQVLILKETSGEVHQQPGTISSLEDLFLRSECCLTNLELRCDLDEVYLSEFPVEDAISFFKSLPHLKQLALPKKSFMSEGLLRALTAVSSSSSSSNAADADILCPRLTRIQFHDFYAFSEQTLLAFLSARLFPPASPLSSVVPLEQVRIMDARGAFGSDEFSQIVESGKVEFVDRLDLRNREERWRSTPLSRSVDIG</sequence>
<keyword evidence="4" id="KW-1185">Reference proteome</keyword>
<dbReference type="InterPro" id="IPR036047">
    <property type="entry name" value="F-box-like_dom_sf"/>
</dbReference>
<dbReference type="OrthoDB" id="3365698at2759"/>